<sequence length="366" mass="41469">MQEDFHYYATYCAAALAGYDHGKSLEICYCAQMVDHCSRTFLKKVGGPAQAATTQLKLELMDARTDRLGLWDITGIWSSFHFLPRDLYADVRRGSKNYKDKFRLICGPNGDLLTDTVTLAKGKGTQAAGVAMHVLADTWAHTYFAGTPSLVINNTDAHFYELFEQEDGSFSKKKIVFSHNPSAAEDPEKGVYVGSMYQSSENSIMNLGHGRAGHLPDYSFIRYVYQPAWGDYREILKDNPSDYYCAFSQMVYALKYLRGEYECFEKDTYADEVIRPYSERIREIIRKRQVDASADWKAFGESLTKETIPAFDREAYSEEYMNAESTKKKESFLGGFLEAALRQKGMATSRIRESGNRLAGIAKVKL</sequence>
<proteinExistence type="predicted"/>
<dbReference type="Pfam" id="PF20551">
    <property type="entry name" value="DUF6765"/>
    <property type="match status" value="1"/>
</dbReference>
<organism evidence="1 2">
    <name type="scientific">[Clostridium] aminophilum</name>
    <dbReference type="NCBI Taxonomy" id="1526"/>
    <lineage>
        <taxon>Bacteria</taxon>
        <taxon>Bacillati</taxon>
        <taxon>Bacillota</taxon>
        <taxon>Clostridia</taxon>
        <taxon>Lachnospirales</taxon>
        <taxon>Lachnospiraceae</taxon>
    </lineage>
</organism>
<gene>
    <name evidence="1" type="ORF">SAMN04487771_10539</name>
</gene>
<dbReference type="RefSeq" id="WP_074650247.1">
    <property type="nucleotide sequence ID" value="NZ_FOIL01000053.1"/>
</dbReference>
<dbReference type="InterPro" id="IPR046653">
    <property type="entry name" value="DUF6765"/>
</dbReference>
<dbReference type="EMBL" id="FOIL01000053">
    <property type="protein sequence ID" value="SET84961.1"/>
    <property type="molecule type" value="Genomic_DNA"/>
</dbReference>
<dbReference type="Proteomes" id="UP000199820">
    <property type="component" value="Unassembled WGS sequence"/>
</dbReference>
<dbReference type="AlphaFoldDB" id="A0A1I0HM45"/>
<evidence type="ECO:0000313" key="2">
    <source>
        <dbReference type="Proteomes" id="UP000199820"/>
    </source>
</evidence>
<dbReference type="STRING" id="1526.SAMN02910262_01370"/>
<dbReference type="eggNOG" id="ENOG502Z8IF">
    <property type="taxonomic scope" value="Bacteria"/>
</dbReference>
<accession>A0A1I0HM45</accession>
<dbReference type="OrthoDB" id="569000at2"/>
<protein>
    <submittedName>
        <fullName evidence="1">Uncharacterized protein</fullName>
    </submittedName>
</protein>
<keyword evidence="2" id="KW-1185">Reference proteome</keyword>
<name>A0A1I0HM45_9FIRM</name>
<reference evidence="1 2" key="1">
    <citation type="submission" date="2016-10" db="EMBL/GenBank/DDBJ databases">
        <authorList>
            <person name="de Groot N.N."/>
        </authorList>
    </citation>
    <scope>NUCLEOTIDE SEQUENCE [LARGE SCALE GENOMIC DNA]</scope>
    <source>
        <strain evidence="1 2">KH1P1</strain>
    </source>
</reference>
<evidence type="ECO:0000313" key="1">
    <source>
        <dbReference type="EMBL" id="SET84961.1"/>
    </source>
</evidence>